<keyword evidence="1" id="KW-0418">Kinase</keyword>
<proteinExistence type="predicted"/>
<dbReference type="InterPro" id="IPR003594">
    <property type="entry name" value="HATPase_dom"/>
</dbReference>
<dbReference type="AlphaFoldDB" id="A0A132N1D5"/>
<sequence>MAYRTDLKPEPAEVRRARHAVREQVSRWGLAALTDTAAVVVSELVTNLVRHAHAPGWLRVAYVNGVLRIEVFDPDPHTPQPCDADLDDEAGRGLALVATLAAEFGWEPRDGGKVVYAELHHSDVPA</sequence>
<evidence type="ECO:0000313" key="3">
    <source>
        <dbReference type="EMBL" id="KWX03867.1"/>
    </source>
</evidence>
<dbReference type="CDD" id="cd16936">
    <property type="entry name" value="HATPase_RsbW-like"/>
    <property type="match status" value="1"/>
</dbReference>
<dbReference type="Proteomes" id="UP000070598">
    <property type="component" value="Unassembled WGS sequence"/>
</dbReference>
<keyword evidence="1" id="KW-0723">Serine/threonine-protein kinase</keyword>
<evidence type="ECO:0000313" key="4">
    <source>
        <dbReference type="EMBL" id="KWX06862.1"/>
    </source>
</evidence>
<organism evidence="3 6">
    <name type="scientific">Carbonactinospora thermoautotrophica</name>
    <dbReference type="NCBI Taxonomy" id="1469144"/>
    <lineage>
        <taxon>Bacteria</taxon>
        <taxon>Bacillati</taxon>
        <taxon>Actinomycetota</taxon>
        <taxon>Actinomycetes</taxon>
        <taxon>Kitasatosporales</taxon>
        <taxon>Carbonactinosporaceae</taxon>
        <taxon>Carbonactinospora</taxon>
    </lineage>
</organism>
<reference evidence="5" key="1">
    <citation type="submission" date="2015-02" db="EMBL/GenBank/DDBJ databases">
        <title>Physiological reanalysis, assessment of diazotrophy, and genome sequences of multiple isolates of Streptomyces thermoautotrophicus.</title>
        <authorList>
            <person name="MacKellar D.C."/>
            <person name="Lieber L."/>
            <person name="Norman J."/>
            <person name="Bolger A."/>
            <person name="Tobin C."/>
            <person name="Murray J.W."/>
            <person name="Friesen M."/>
            <person name="Prell J."/>
        </authorList>
    </citation>
    <scope>NUCLEOTIDE SEQUENCE [LARGE SCALE GENOMIC DNA]</scope>
    <source>
        <strain evidence="5">UBT1</strain>
    </source>
</reference>
<evidence type="ECO:0000313" key="5">
    <source>
        <dbReference type="Proteomes" id="UP000070598"/>
    </source>
</evidence>
<dbReference type="PATRIC" id="fig|1469144.8.peg.2899"/>
<evidence type="ECO:0000256" key="1">
    <source>
        <dbReference type="ARBA" id="ARBA00022527"/>
    </source>
</evidence>
<dbReference type="Proteomes" id="UP000070659">
    <property type="component" value="Unassembled WGS sequence"/>
</dbReference>
<dbReference type="Pfam" id="PF13581">
    <property type="entry name" value="HATPase_c_2"/>
    <property type="match status" value="1"/>
</dbReference>
<accession>A0A132N1D5</accession>
<dbReference type="GO" id="GO:0004674">
    <property type="term" value="F:protein serine/threonine kinase activity"/>
    <property type="evidence" value="ECO:0007669"/>
    <property type="project" value="UniProtKB-KW"/>
</dbReference>
<evidence type="ECO:0000259" key="2">
    <source>
        <dbReference type="Pfam" id="PF13581"/>
    </source>
</evidence>
<dbReference type="InterPro" id="IPR036890">
    <property type="entry name" value="HATPase_C_sf"/>
</dbReference>
<reference evidence="3 6" key="2">
    <citation type="submission" date="2015-02" db="EMBL/GenBank/DDBJ databases">
        <title>Physiological reanalysis, assessment of diazotrophy, and genome sequences of multiple isolates of Streptomyces thermoautotrophicus.</title>
        <authorList>
            <person name="MacKellar D.C."/>
            <person name="Lieber L."/>
            <person name="Norman J."/>
            <person name="Bolger A."/>
            <person name="Tobin C."/>
            <person name="Murray J.W."/>
            <person name="Prell J."/>
        </authorList>
    </citation>
    <scope>NUCLEOTIDE SEQUENCE [LARGE SCALE GENOMIC DNA]</scope>
    <source>
        <strain evidence="3 6">UBT1</strain>
    </source>
</reference>
<gene>
    <name evidence="3" type="ORF">TH66_11820</name>
    <name evidence="4" type="ORF">TR74_20670</name>
</gene>
<dbReference type="EMBL" id="JYIJ01000017">
    <property type="protein sequence ID" value="KWX03867.1"/>
    <property type="molecule type" value="Genomic_DNA"/>
</dbReference>
<feature type="domain" description="Histidine kinase/HSP90-like ATPase" evidence="2">
    <location>
        <begin position="9"/>
        <end position="116"/>
    </location>
</feature>
<name>A0A132N1D5_9ACTN</name>
<keyword evidence="1" id="KW-0808">Transferase</keyword>
<comment type="caution">
    <text evidence="3">The sequence shown here is derived from an EMBL/GenBank/DDBJ whole genome shotgun (WGS) entry which is preliminary data.</text>
</comment>
<dbReference type="PANTHER" id="PTHR35526:SF3">
    <property type="entry name" value="ANTI-SIGMA-F FACTOR RSBW"/>
    <property type="match status" value="1"/>
</dbReference>
<dbReference type="Gene3D" id="3.30.565.10">
    <property type="entry name" value="Histidine kinase-like ATPase, C-terminal domain"/>
    <property type="match status" value="1"/>
</dbReference>
<dbReference type="EMBL" id="JYIK01001085">
    <property type="protein sequence ID" value="KWX06862.1"/>
    <property type="molecule type" value="Genomic_DNA"/>
</dbReference>
<dbReference type="PANTHER" id="PTHR35526">
    <property type="entry name" value="ANTI-SIGMA-F FACTOR RSBW-RELATED"/>
    <property type="match status" value="1"/>
</dbReference>
<evidence type="ECO:0000313" key="6">
    <source>
        <dbReference type="Proteomes" id="UP000070659"/>
    </source>
</evidence>
<dbReference type="SUPFAM" id="SSF55874">
    <property type="entry name" value="ATPase domain of HSP90 chaperone/DNA topoisomerase II/histidine kinase"/>
    <property type="match status" value="1"/>
</dbReference>
<protein>
    <recommendedName>
        <fullName evidence="2">Histidine kinase/HSP90-like ATPase domain-containing protein</fullName>
    </recommendedName>
</protein>
<dbReference type="InterPro" id="IPR050267">
    <property type="entry name" value="Anti-sigma-factor_SerPK"/>
</dbReference>